<proteinExistence type="predicted"/>
<dbReference type="EMBL" id="NOZQ01000208">
    <property type="protein sequence ID" value="OYD14062.1"/>
    <property type="molecule type" value="Genomic_DNA"/>
</dbReference>
<gene>
    <name evidence="1" type="ORF">CH333_09100</name>
</gene>
<evidence type="ECO:0000313" key="2">
    <source>
        <dbReference type="Proteomes" id="UP000215215"/>
    </source>
</evidence>
<accession>A0A235BPD9</accession>
<comment type="caution">
    <text evidence="1">The sequence shown here is derived from an EMBL/GenBank/DDBJ whole genome shotgun (WGS) entry which is preliminary data.</text>
</comment>
<dbReference type="AlphaFoldDB" id="A0A235BPD9"/>
<sequence length="208" mass="23817">MQVLIVTSLIASLLWSTGEKKTTKKAVLLSLAVPGLGELYMGEKDDALRAFAIEGGIILSYLGFNRYADILRNDYTGYAHQHSGAKTGMDEEYYNTVEWYSSRESYNISVKEEARQLFPDDRERQLKYIKDNEISPGLDWKWEDNEWQIFRNLRKGERRALSSASYCIGVGIINRFISAIISAKMGKKSNINLFFEPQPMGIRVSYVF</sequence>
<name>A0A235BPD9_UNCW3</name>
<evidence type="ECO:0008006" key="3">
    <source>
        <dbReference type="Google" id="ProtNLM"/>
    </source>
</evidence>
<dbReference type="Proteomes" id="UP000215215">
    <property type="component" value="Unassembled WGS sequence"/>
</dbReference>
<reference evidence="1 2" key="1">
    <citation type="submission" date="2017-07" db="EMBL/GenBank/DDBJ databases">
        <title>Recovery of genomes from metagenomes via a dereplication, aggregation, and scoring strategy.</title>
        <authorList>
            <person name="Sieber C.M."/>
            <person name="Probst A.J."/>
            <person name="Sharrar A."/>
            <person name="Thomas B.C."/>
            <person name="Hess M."/>
            <person name="Tringe S.G."/>
            <person name="Banfield J.F."/>
        </authorList>
    </citation>
    <scope>NUCLEOTIDE SEQUENCE [LARGE SCALE GENOMIC DNA]</scope>
    <source>
        <strain evidence="1">JGI_Cruoil_03_44_89</strain>
    </source>
</reference>
<organism evidence="1 2">
    <name type="scientific">candidate division WOR-3 bacterium JGI_Cruoil_03_44_89</name>
    <dbReference type="NCBI Taxonomy" id="1973748"/>
    <lineage>
        <taxon>Bacteria</taxon>
        <taxon>Bacteria division WOR-3</taxon>
    </lineage>
</organism>
<evidence type="ECO:0000313" key="1">
    <source>
        <dbReference type="EMBL" id="OYD14062.1"/>
    </source>
</evidence>
<protein>
    <recommendedName>
        <fullName evidence="3">DUF5683 domain-containing protein</fullName>
    </recommendedName>
</protein>